<dbReference type="InterPro" id="IPR000060">
    <property type="entry name" value="BCCT_transptr"/>
</dbReference>
<accession>A0A7V8FIS7</accession>
<evidence type="ECO:0000313" key="10">
    <source>
        <dbReference type="Proteomes" id="UP000487117"/>
    </source>
</evidence>
<dbReference type="InterPro" id="IPR018093">
    <property type="entry name" value="BCCT_CS"/>
</dbReference>
<dbReference type="PANTHER" id="PTHR30047">
    <property type="entry name" value="HIGH-AFFINITY CHOLINE TRANSPORT PROTEIN-RELATED"/>
    <property type="match status" value="1"/>
</dbReference>
<keyword evidence="6 8" id="KW-1133">Transmembrane helix</keyword>
<dbReference type="GO" id="GO:0022857">
    <property type="term" value="F:transmembrane transporter activity"/>
    <property type="evidence" value="ECO:0007669"/>
    <property type="project" value="InterPro"/>
</dbReference>
<feature type="transmembrane region" description="Helical" evidence="8">
    <location>
        <begin position="219"/>
        <end position="239"/>
    </location>
</feature>
<proteinExistence type="inferred from homology"/>
<protein>
    <submittedName>
        <fullName evidence="9">Osmo-dependent choline transporter BetT2</fullName>
    </submittedName>
</protein>
<name>A0A7V8FIS7_STEMA</name>
<dbReference type="GO" id="GO:0005886">
    <property type="term" value="C:plasma membrane"/>
    <property type="evidence" value="ECO:0007669"/>
    <property type="project" value="UniProtKB-SubCell"/>
</dbReference>
<evidence type="ECO:0000313" key="9">
    <source>
        <dbReference type="EMBL" id="KAF1016823.1"/>
    </source>
</evidence>
<dbReference type="EMBL" id="WNDS01000001">
    <property type="protein sequence ID" value="KAF1016823.1"/>
    <property type="molecule type" value="Genomic_DNA"/>
</dbReference>
<reference evidence="10" key="1">
    <citation type="journal article" date="2020" name="MBio">
        <title>Horizontal gene transfer to a defensive symbiont with a reduced genome amongst a multipartite beetle microbiome.</title>
        <authorList>
            <person name="Waterworth S.C."/>
            <person name="Florez L.V."/>
            <person name="Rees E.R."/>
            <person name="Hertweck C."/>
            <person name="Kaltenpoth M."/>
            <person name="Kwan J.C."/>
        </authorList>
    </citation>
    <scope>NUCLEOTIDE SEQUENCE [LARGE SCALE GENOMIC DNA]</scope>
</reference>
<dbReference type="Proteomes" id="UP000487117">
    <property type="component" value="Unassembled WGS sequence"/>
</dbReference>
<dbReference type="PANTHER" id="PTHR30047:SF7">
    <property type="entry name" value="HIGH-AFFINITY CHOLINE TRANSPORT PROTEIN"/>
    <property type="match status" value="1"/>
</dbReference>
<keyword evidence="5 8" id="KW-0812">Transmembrane</keyword>
<gene>
    <name evidence="9" type="primary">betT2</name>
    <name evidence="9" type="ORF">GAK31_00082</name>
</gene>
<dbReference type="PROSITE" id="PS01303">
    <property type="entry name" value="BCCT"/>
    <property type="match status" value="1"/>
</dbReference>
<keyword evidence="3" id="KW-0813">Transport</keyword>
<comment type="similarity">
    <text evidence="2">Belongs to the BCCT transporter (TC 2.A.15) family.</text>
</comment>
<keyword evidence="4" id="KW-1003">Cell membrane</keyword>
<feature type="transmembrane region" description="Helical" evidence="8">
    <location>
        <begin position="194"/>
        <end position="213"/>
    </location>
</feature>
<feature type="transmembrane region" description="Helical" evidence="8">
    <location>
        <begin position="91"/>
        <end position="109"/>
    </location>
</feature>
<evidence type="ECO:0000256" key="8">
    <source>
        <dbReference type="SAM" id="Phobius"/>
    </source>
</evidence>
<keyword evidence="7 8" id="KW-0472">Membrane</keyword>
<evidence type="ECO:0000256" key="6">
    <source>
        <dbReference type="ARBA" id="ARBA00022989"/>
    </source>
</evidence>
<organism evidence="9 10">
    <name type="scientific">Stenotrophomonas maltophilia</name>
    <name type="common">Pseudomonas maltophilia</name>
    <name type="synonym">Xanthomonas maltophilia</name>
    <dbReference type="NCBI Taxonomy" id="40324"/>
    <lineage>
        <taxon>Bacteria</taxon>
        <taxon>Pseudomonadati</taxon>
        <taxon>Pseudomonadota</taxon>
        <taxon>Gammaproteobacteria</taxon>
        <taxon>Lysobacterales</taxon>
        <taxon>Lysobacteraceae</taxon>
        <taxon>Stenotrophomonas</taxon>
        <taxon>Stenotrophomonas maltophilia group</taxon>
    </lineage>
</organism>
<dbReference type="Pfam" id="PF02028">
    <property type="entry name" value="BCCT"/>
    <property type="match status" value="1"/>
</dbReference>
<evidence type="ECO:0000256" key="5">
    <source>
        <dbReference type="ARBA" id="ARBA00022692"/>
    </source>
</evidence>
<evidence type="ECO:0000256" key="4">
    <source>
        <dbReference type="ARBA" id="ARBA00022475"/>
    </source>
</evidence>
<evidence type="ECO:0000256" key="3">
    <source>
        <dbReference type="ARBA" id="ARBA00022448"/>
    </source>
</evidence>
<feature type="transmembrane region" description="Helical" evidence="8">
    <location>
        <begin position="150"/>
        <end position="174"/>
    </location>
</feature>
<comment type="subcellular location">
    <subcellularLocation>
        <location evidence="1">Cell membrane</location>
        <topology evidence="1">Multi-pass membrane protein</topology>
    </subcellularLocation>
</comment>
<feature type="transmembrane region" description="Helical" evidence="8">
    <location>
        <begin position="62"/>
        <end position="79"/>
    </location>
</feature>
<sequence>MSNINMLLAIALVLFMLFAGPTQYLLGTLMQNAGDYLGSVVGKSFDVYAYGGRPEWMGSWTLFYWAWWIGWSPFVGLFIARISRGRTIRQFVFGVPLIPLGFTLAWLSIFGNSALDQVLHHGQEQLAQLAIDDAPTVPYALLDSYPWSRLVIGVTVLISFIFFVTSADSGAVVLSTLSSHGGAPEDDGPRWLRVFWGSVTAVVTGGLLLAGSMDALKSAVVLASLPFSAVLLLMARGLSKAFADESHRRRALQYRPTPLVGASRHQGWRQRLGQAVHFPLRDEVYRFMDSHVRPAMEAVAAQLREQGWEVEATLDANDMSLPVNHGEQQDFLYRVLLTGYRVPSFASHNVRNQRYYRAEVHLFEGSQDYDLVGYSREQIINDIIGQYERHLQFLHLSR</sequence>
<comment type="caution">
    <text evidence="9">The sequence shown here is derived from an EMBL/GenBank/DDBJ whole genome shotgun (WGS) entry which is preliminary data.</text>
</comment>
<evidence type="ECO:0000256" key="2">
    <source>
        <dbReference type="ARBA" id="ARBA00005658"/>
    </source>
</evidence>
<dbReference type="AlphaFoldDB" id="A0A7V8FIS7"/>
<evidence type="ECO:0000256" key="1">
    <source>
        <dbReference type="ARBA" id="ARBA00004651"/>
    </source>
</evidence>
<evidence type="ECO:0000256" key="7">
    <source>
        <dbReference type="ARBA" id="ARBA00023136"/>
    </source>
</evidence>